<proteinExistence type="predicted"/>
<sequence length="100" mass="10954">MQTKLIDQITAYMFSPTSKTRISPRKCSCWQCGARLDVPGTAADSSPVQQLVLPPPSTTTTGWLAGATDVCVLTGEQVVWYPPFQLCAARQTYKRRGYGP</sequence>
<evidence type="ECO:0000313" key="2">
    <source>
        <dbReference type="WBParaSite" id="jg8180"/>
    </source>
</evidence>
<reference evidence="2" key="1">
    <citation type="submission" date="2022-11" db="UniProtKB">
        <authorList>
            <consortium name="WormBaseParasite"/>
        </authorList>
    </citation>
    <scope>IDENTIFICATION</scope>
</reference>
<organism evidence="1 2">
    <name type="scientific">Ditylenchus dipsaci</name>
    <dbReference type="NCBI Taxonomy" id="166011"/>
    <lineage>
        <taxon>Eukaryota</taxon>
        <taxon>Metazoa</taxon>
        <taxon>Ecdysozoa</taxon>
        <taxon>Nematoda</taxon>
        <taxon>Chromadorea</taxon>
        <taxon>Rhabditida</taxon>
        <taxon>Tylenchina</taxon>
        <taxon>Tylenchomorpha</taxon>
        <taxon>Sphaerularioidea</taxon>
        <taxon>Anguinidae</taxon>
        <taxon>Anguininae</taxon>
        <taxon>Ditylenchus</taxon>
    </lineage>
</organism>
<protein>
    <submittedName>
        <fullName evidence="2">Uncharacterized protein</fullName>
    </submittedName>
</protein>
<dbReference type="Proteomes" id="UP000887574">
    <property type="component" value="Unplaced"/>
</dbReference>
<name>A0A915ERI0_9BILA</name>
<keyword evidence="1" id="KW-1185">Reference proteome</keyword>
<evidence type="ECO:0000313" key="1">
    <source>
        <dbReference type="Proteomes" id="UP000887574"/>
    </source>
</evidence>
<dbReference type="AlphaFoldDB" id="A0A915ERI0"/>
<dbReference type="WBParaSite" id="jg8180">
    <property type="protein sequence ID" value="jg8180"/>
    <property type="gene ID" value="jg8180"/>
</dbReference>
<accession>A0A915ERI0</accession>